<sequence length="139" mass="14321">MTRNTTLSTLFAAGLLAASAGAMAQATVPATQGQASTMTTTGVPNPTQRPEGTMPAQRDNVRAEAKANARMQNNTTTPSGQASTMMNGQPNKTPSVNQNSRAEVRADTKAEMRARPMGPGEKTAVPTNPQGAQPGGTPK</sequence>
<feature type="chain" id="PRO_5007546588" description="Serine/threonine protein kinase" evidence="2">
    <location>
        <begin position="25"/>
        <end position="139"/>
    </location>
</feature>
<feature type="region of interest" description="Disordered" evidence="1">
    <location>
        <begin position="31"/>
        <end position="139"/>
    </location>
</feature>
<feature type="compositionally biased region" description="Polar residues" evidence="1">
    <location>
        <begin position="70"/>
        <end position="101"/>
    </location>
</feature>
<dbReference type="OrthoDB" id="8854246at2"/>
<evidence type="ECO:0000256" key="1">
    <source>
        <dbReference type="SAM" id="MobiDB-lite"/>
    </source>
</evidence>
<keyword evidence="4" id="KW-1185">Reference proteome</keyword>
<evidence type="ECO:0000256" key="2">
    <source>
        <dbReference type="SAM" id="SignalP"/>
    </source>
</evidence>
<evidence type="ECO:0008006" key="5">
    <source>
        <dbReference type="Google" id="ProtNLM"/>
    </source>
</evidence>
<evidence type="ECO:0000313" key="3">
    <source>
        <dbReference type="EMBL" id="KTT18760.1"/>
    </source>
</evidence>
<dbReference type="RefSeq" id="WP_058642873.1">
    <property type="nucleotide sequence ID" value="NZ_LDSL01000098.1"/>
</dbReference>
<evidence type="ECO:0000313" key="4">
    <source>
        <dbReference type="Proteomes" id="UP000072741"/>
    </source>
</evidence>
<accession>A0A147GRM2</accession>
<dbReference type="EMBL" id="LDSL01000098">
    <property type="protein sequence ID" value="KTT18760.1"/>
    <property type="molecule type" value="Genomic_DNA"/>
</dbReference>
<comment type="caution">
    <text evidence="3">The sequence shown here is derived from an EMBL/GenBank/DDBJ whole genome shotgun (WGS) entry which is preliminary data.</text>
</comment>
<feature type="compositionally biased region" description="Basic and acidic residues" evidence="1">
    <location>
        <begin position="102"/>
        <end position="114"/>
    </location>
</feature>
<organism evidence="3 4">
    <name type="scientific">Pseudacidovorax intermedius</name>
    <dbReference type="NCBI Taxonomy" id="433924"/>
    <lineage>
        <taxon>Bacteria</taxon>
        <taxon>Pseudomonadati</taxon>
        <taxon>Pseudomonadota</taxon>
        <taxon>Betaproteobacteria</taxon>
        <taxon>Burkholderiales</taxon>
        <taxon>Comamonadaceae</taxon>
        <taxon>Pseudacidovorax</taxon>
    </lineage>
</organism>
<dbReference type="AlphaFoldDB" id="A0A147GRM2"/>
<protein>
    <recommendedName>
        <fullName evidence="5">Serine/threonine protein kinase</fullName>
    </recommendedName>
</protein>
<gene>
    <name evidence="3" type="ORF">NS331_15530</name>
</gene>
<proteinExistence type="predicted"/>
<feature type="signal peptide" evidence="2">
    <location>
        <begin position="1"/>
        <end position="24"/>
    </location>
</feature>
<reference evidence="3 4" key="1">
    <citation type="journal article" date="2016" name="Front. Microbiol.">
        <title>Genomic Resource of Rice Seed Associated Bacteria.</title>
        <authorList>
            <person name="Midha S."/>
            <person name="Bansal K."/>
            <person name="Sharma S."/>
            <person name="Kumar N."/>
            <person name="Patil P.P."/>
            <person name="Chaudhry V."/>
            <person name="Patil P.B."/>
        </authorList>
    </citation>
    <scope>NUCLEOTIDE SEQUENCE [LARGE SCALE GENOMIC DNA]</scope>
    <source>
        <strain evidence="3 4">NS331</strain>
    </source>
</reference>
<dbReference type="Proteomes" id="UP000072741">
    <property type="component" value="Unassembled WGS sequence"/>
</dbReference>
<feature type="compositionally biased region" description="Polar residues" evidence="1">
    <location>
        <begin position="31"/>
        <end position="50"/>
    </location>
</feature>
<name>A0A147GRM2_9BURK</name>
<keyword evidence="2" id="KW-0732">Signal</keyword>